<evidence type="ECO:0000256" key="3">
    <source>
        <dbReference type="SAM" id="MobiDB-lite"/>
    </source>
</evidence>
<dbReference type="GO" id="GO:0015031">
    <property type="term" value="P:protein transport"/>
    <property type="evidence" value="ECO:0007669"/>
    <property type="project" value="UniProtKB-KW"/>
</dbReference>
<dbReference type="InterPro" id="IPR039682">
    <property type="entry name" value="Sec8/EXOC4"/>
</dbReference>
<name>A0A8S4FII5_PLUXY</name>
<dbReference type="EMBL" id="CAJHNJ030000033">
    <property type="protein sequence ID" value="CAG9126940.1"/>
    <property type="molecule type" value="Genomic_DNA"/>
</dbReference>
<comment type="caution">
    <text evidence="4">The sequence shown here is derived from an EMBL/GenBank/DDBJ whole genome shotgun (WGS) entry which is preliminary data.</text>
</comment>
<dbReference type="PANTHER" id="PTHR14146:SF0">
    <property type="entry name" value="EXOCYST COMPLEX COMPONENT 4"/>
    <property type="match status" value="1"/>
</dbReference>
<evidence type="ECO:0000313" key="4">
    <source>
        <dbReference type="EMBL" id="CAG9126940.1"/>
    </source>
</evidence>
<keyword evidence="1" id="KW-0268">Exocytosis</keyword>
<dbReference type="GO" id="GO:0006893">
    <property type="term" value="P:Golgi to plasma membrane transport"/>
    <property type="evidence" value="ECO:0007669"/>
    <property type="project" value="TreeGrafter"/>
</dbReference>
<dbReference type="PANTHER" id="PTHR14146">
    <property type="entry name" value="EXOCYST COMPLEX COMPONENT 4"/>
    <property type="match status" value="1"/>
</dbReference>
<dbReference type="GO" id="GO:0090522">
    <property type="term" value="P:vesicle tethering involved in exocytosis"/>
    <property type="evidence" value="ECO:0007669"/>
    <property type="project" value="UniProtKB-UniRule"/>
</dbReference>
<feature type="coiled-coil region" evidence="2">
    <location>
        <begin position="33"/>
        <end position="64"/>
    </location>
</feature>
<keyword evidence="1" id="KW-0813">Transport</keyword>
<protein>
    <recommendedName>
        <fullName evidence="1">Exocyst complex component Sec8</fullName>
    </recommendedName>
</protein>
<keyword evidence="2" id="KW-0175">Coiled coil</keyword>
<dbReference type="GO" id="GO:0032584">
    <property type="term" value="C:growth cone membrane"/>
    <property type="evidence" value="ECO:0007669"/>
    <property type="project" value="TreeGrafter"/>
</dbReference>
<proteinExistence type="inferred from homology"/>
<comment type="function">
    <text evidence="1">Component of the exocyst complex involved in the docking of exocytic vesicles with fusion sites on the plasma membrane.</text>
</comment>
<gene>
    <name evidence="4" type="ORF">PLXY2_LOCUS8744</name>
</gene>
<evidence type="ECO:0000256" key="2">
    <source>
        <dbReference type="SAM" id="Coils"/>
    </source>
</evidence>
<evidence type="ECO:0000256" key="1">
    <source>
        <dbReference type="RuleBase" id="RU367079"/>
    </source>
</evidence>
<dbReference type="GO" id="GO:0045202">
    <property type="term" value="C:synapse"/>
    <property type="evidence" value="ECO:0007669"/>
    <property type="project" value="TreeGrafter"/>
</dbReference>
<comment type="similarity">
    <text evidence="1">Belongs to the SEC8 family.</text>
</comment>
<dbReference type="GO" id="GO:0006612">
    <property type="term" value="P:protein targeting to membrane"/>
    <property type="evidence" value="ECO:0007669"/>
    <property type="project" value="UniProtKB-UniRule"/>
</dbReference>
<dbReference type="Proteomes" id="UP000653454">
    <property type="component" value="Unassembled WGS sequence"/>
</dbReference>
<sequence length="519" mass="57389">MSSSPPPTKPPRGVKQGKETSGLLMSVIRTLSASETNEQREKERAKLEKEYKKSDAKLDELVAQNAAEIMEVMQKFSQAQAALSAWGQRSDAATARLGACRQLLRLRRDDLRRLWTDARASAHALEMLTDIELVASSEHSFSSAASSGLVLSAAHTLRGALAAAASLHAPALHAAELRLQMKKQELVDTIVSGLNAAVYRGQPALSRRPSARRRAALLIAELTKPEEVTDAYLQDITPEFEASLTEEDKTFETTVMISLEALGVLDSLKEASEKFKVQIQGQLLEVIDTVSRRIIAEGDTDIEGDECERDGDIQTNDGATESDRPLTRLVQCLSDEFRANALRNNRLLQLWRAALQRHKMSDSCLHTEQHYWSAVQQVMQLLLTEYLDISWLAVKGRSAAPPPDLRLPDYFAKKRVPRKPARLFTLPPVTSTTQPSARRLARAPLVASPGAARLPAVLPPLHELASLAARPVTSHCRPSCRRCTSWPRSRRAREYMQRDVTLPAVLPPLHELASLAARP</sequence>
<dbReference type="GO" id="GO:0007268">
    <property type="term" value="P:chemical synaptic transmission"/>
    <property type="evidence" value="ECO:0007669"/>
    <property type="project" value="TreeGrafter"/>
</dbReference>
<feature type="region of interest" description="Disordered" evidence="3">
    <location>
        <begin position="1"/>
        <end position="21"/>
    </location>
</feature>
<accession>A0A8S4FII5</accession>
<organism evidence="4 5">
    <name type="scientific">Plutella xylostella</name>
    <name type="common">Diamondback moth</name>
    <name type="synonym">Plutella maculipennis</name>
    <dbReference type="NCBI Taxonomy" id="51655"/>
    <lineage>
        <taxon>Eukaryota</taxon>
        <taxon>Metazoa</taxon>
        <taxon>Ecdysozoa</taxon>
        <taxon>Arthropoda</taxon>
        <taxon>Hexapoda</taxon>
        <taxon>Insecta</taxon>
        <taxon>Pterygota</taxon>
        <taxon>Neoptera</taxon>
        <taxon>Endopterygota</taxon>
        <taxon>Lepidoptera</taxon>
        <taxon>Glossata</taxon>
        <taxon>Ditrysia</taxon>
        <taxon>Yponomeutoidea</taxon>
        <taxon>Plutellidae</taxon>
        <taxon>Plutella</taxon>
    </lineage>
</organism>
<reference evidence="4" key="1">
    <citation type="submission" date="2020-11" db="EMBL/GenBank/DDBJ databases">
        <authorList>
            <person name="Whiteford S."/>
        </authorList>
    </citation>
    <scope>NUCLEOTIDE SEQUENCE</scope>
</reference>
<dbReference type="GO" id="GO:0000145">
    <property type="term" value="C:exocyst"/>
    <property type="evidence" value="ECO:0007669"/>
    <property type="project" value="UniProtKB-UniRule"/>
</dbReference>
<keyword evidence="1" id="KW-0653">Protein transport</keyword>
<feature type="compositionally biased region" description="Pro residues" evidence="3">
    <location>
        <begin position="1"/>
        <end position="10"/>
    </location>
</feature>
<evidence type="ECO:0000313" key="5">
    <source>
        <dbReference type="Proteomes" id="UP000653454"/>
    </source>
</evidence>
<keyword evidence="5" id="KW-1185">Reference proteome</keyword>
<dbReference type="AlphaFoldDB" id="A0A8S4FII5"/>